<feature type="region of interest" description="Disordered" evidence="1">
    <location>
        <begin position="9"/>
        <end position="31"/>
    </location>
</feature>
<accession>A0AAD8RSH5</accession>
<dbReference type="AlphaFoldDB" id="A0AAD8RSH5"/>
<dbReference type="Proteomes" id="UP001231189">
    <property type="component" value="Unassembled WGS sequence"/>
</dbReference>
<sequence length="349" mass="39487">MADLRVLAHNSSVSEPSRELKSSCVPTQGRGSATMAEGRSWMYTGRQSRTSITPEWAEKAMEFVELAFRRVPPDGCVWCPCACCGNRRKQSKYDMQIHLGKNGFQPDYTVWVYHGESRSSRTAKPSPGDNGNLHGKKDVEVAAAGGEEVSKPQGAKTRKREISLIEAYALSKLRKEERIEWGYQRHLWEKEKLRQQEQQNAPKRPMSRQWMYGDRRTTEFITGLHYFIGVAKENTRDGFMCCPCRFCQNEKAYSSSKILHTHLLVSGFMPSYNCWTKHGERGVVMEHNEEEEDDDSYPMFPKYSDTAAGESEDQEAPKRPRTSGAPTAELAEDEDNKDANSCASSSGSI</sequence>
<comment type="caution">
    <text evidence="3">The sequence shown here is derived from an EMBL/GenBank/DDBJ whole genome shotgun (WGS) entry which is preliminary data.</text>
</comment>
<protein>
    <recommendedName>
        <fullName evidence="2">Transposase-associated domain-containing protein</fullName>
    </recommendedName>
</protein>
<proteinExistence type="predicted"/>
<evidence type="ECO:0000259" key="2">
    <source>
        <dbReference type="Pfam" id="PF13963"/>
    </source>
</evidence>
<gene>
    <name evidence="3" type="ORF">QYE76_005356</name>
</gene>
<evidence type="ECO:0000313" key="4">
    <source>
        <dbReference type="Proteomes" id="UP001231189"/>
    </source>
</evidence>
<evidence type="ECO:0000313" key="3">
    <source>
        <dbReference type="EMBL" id="KAK1631041.1"/>
    </source>
</evidence>
<feature type="domain" description="Transposase-associated" evidence="2">
    <location>
        <begin position="208"/>
        <end position="280"/>
    </location>
</feature>
<feature type="compositionally biased region" description="Polar residues" evidence="1">
    <location>
        <begin position="339"/>
        <end position="349"/>
    </location>
</feature>
<feature type="domain" description="Transposase-associated" evidence="2">
    <location>
        <begin position="39"/>
        <end position="116"/>
    </location>
</feature>
<dbReference type="EMBL" id="JAUUTY010000005">
    <property type="protein sequence ID" value="KAK1631041.1"/>
    <property type="molecule type" value="Genomic_DNA"/>
</dbReference>
<reference evidence="3" key="1">
    <citation type="submission" date="2023-07" db="EMBL/GenBank/DDBJ databases">
        <title>A chromosome-level genome assembly of Lolium multiflorum.</title>
        <authorList>
            <person name="Chen Y."/>
            <person name="Copetti D."/>
            <person name="Kolliker R."/>
            <person name="Studer B."/>
        </authorList>
    </citation>
    <scope>NUCLEOTIDE SEQUENCE</scope>
    <source>
        <strain evidence="3">02402/16</strain>
        <tissue evidence="3">Leaf</tissue>
    </source>
</reference>
<dbReference type="InterPro" id="IPR029480">
    <property type="entry name" value="Transpos_assoc"/>
</dbReference>
<feature type="region of interest" description="Disordered" evidence="1">
    <location>
        <begin position="288"/>
        <end position="349"/>
    </location>
</feature>
<organism evidence="3 4">
    <name type="scientific">Lolium multiflorum</name>
    <name type="common">Italian ryegrass</name>
    <name type="synonym">Lolium perenne subsp. multiflorum</name>
    <dbReference type="NCBI Taxonomy" id="4521"/>
    <lineage>
        <taxon>Eukaryota</taxon>
        <taxon>Viridiplantae</taxon>
        <taxon>Streptophyta</taxon>
        <taxon>Embryophyta</taxon>
        <taxon>Tracheophyta</taxon>
        <taxon>Spermatophyta</taxon>
        <taxon>Magnoliopsida</taxon>
        <taxon>Liliopsida</taxon>
        <taxon>Poales</taxon>
        <taxon>Poaceae</taxon>
        <taxon>BOP clade</taxon>
        <taxon>Pooideae</taxon>
        <taxon>Poodae</taxon>
        <taxon>Poeae</taxon>
        <taxon>Poeae Chloroplast Group 2 (Poeae type)</taxon>
        <taxon>Loliodinae</taxon>
        <taxon>Loliinae</taxon>
        <taxon>Lolium</taxon>
    </lineage>
</organism>
<dbReference type="Pfam" id="PF13963">
    <property type="entry name" value="Transpos_assoc"/>
    <property type="match status" value="2"/>
</dbReference>
<name>A0AAD8RSH5_LOLMU</name>
<keyword evidence="4" id="KW-1185">Reference proteome</keyword>
<evidence type="ECO:0000256" key="1">
    <source>
        <dbReference type="SAM" id="MobiDB-lite"/>
    </source>
</evidence>